<dbReference type="EMBL" id="AWWV01010966">
    <property type="protein sequence ID" value="OMO75753.1"/>
    <property type="molecule type" value="Genomic_DNA"/>
</dbReference>
<dbReference type="Gramene" id="OMO75753">
    <property type="protein sequence ID" value="OMO75753"/>
    <property type="gene ID" value="CCACVL1_16053"/>
</dbReference>
<accession>A0A1R3HZI6</accession>
<gene>
    <name evidence="1" type="ORF">CCACVL1_16053</name>
</gene>
<comment type="caution">
    <text evidence="1">The sequence shown here is derived from an EMBL/GenBank/DDBJ whole genome shotgun (WGS) entry which is preliminary data.</text>
</comment>
<evidence type="ECO:0000313" key="2">
    <source>
        <dbReference type="Proteomes" id="UP000188268"/>
    </source>
</evidence>
<keyword evidence="2" id="KW-1185">Reference proteome</keyword>
<dbReference type="AlphaFoldDB" id="A0A1R3HZI6"/>
<name>A0A1R3HZI6_COCAP</name>
<sequence length="40" mass="4605">MSLADLIVHIIIEETTRKEIHANKAKEIAKKANLVQHQNR</sequence>
<dbReference type="Proteomes" id="UP000188268">
    <property type="component" value="Unassembled WGS sequence"/>
</dbReference>
<reference evidence="1 2" key="1">
    <citation type="submission" date="2013-09" db="EMBL/GenBank/DDBJ databases">
        <title>Corchorus capsularis genome sequencing.</title>
        <authorList>
            <person name="Alam M."/>
            <person name="Haque M.S."/>
            <person name="Islam M.S."/>
            <person name="Emdad E.M."/>
            <person name="Islam M.M."/>
            <person name="Ahmed B."/>
            <person name="Halim A."/>
            <person name="Hossen Q.M.M."/>
            <person name="Hossain M.Z."/>
            <person name="Ahmed R."/>
            <person name="Khan M.M."/>
            <person name="Islam R."/>
            <person name="Rashid M.M."/>
            <person name="Khan S.A."/>
            <person name="Rahman M.S."/>
            <person name="Alam M."/>
        </authorList>
    </citation>
    <scope>NUCLEOTIDE SEQUENCE [LARGE SCALE GENOMIC DNA]</scope>
    <source>
        <strain evidence="2">cv. CVL-1</strain>
        <tissue evidence="1">Whole seedling</tissue>
    </source>
</reference>
<organism evidence="1 2">
    <name type="scientific">Corchorus capsularis</name>
    <name type="common">Jute</name>
    <dbReference type="NCBI Taxonomy" id="210143"/>
    <lineage>
        <taxon>Eukaryota</taxon>
        <taxon>Viridiplantae</taxon>
        <taxon>Streptophyta</taxon>
        <taxon>Embryophyta</taxon>
        <taxon>Tracheophyta</taxon>
        <taxon>Spermatophyta</taxon>
        <taxon>Magnoliopsida</taxon>
        <taxon>eudicotyledons</taxon>
        <taxon>Gunneridae</taxon>
        <taxon>Pentapetalae</taxon>
        <taxon>rosids</taxon>
        <taxon>malvids</taxon>
        <taxon>Malvales</taxon>
        <taxon>Malvaceae</taxon>
        <taxon>Grewioideae</taxon>
        <taxon>Apeibeae</taxon>
        <taxon>Corchorus</taxon>
    </lineage>
</organism>
<proteinExistence type="predicted"/>
<evidence type="ECO:0000313" key="1">
    <source>
        <dbReference type="EMBL" id="OMO75753.1"/>
    </source>
</evidence>
<protein>
    <submittedName>
        <fullName evidence="1">Uncharacterized protein</fullName>
    </submittedName>
</protein>